<dbReference type="Proteomes" id="UP000006798">
    <property type="component" value="Chromosome 2"/>
</dbReference>
<dbReference type="PRINTS" id="PR00368">
    <property type="entry name" value="FADPNR"/>
</dbReference>
<dbReference type="PANTHER" id="PTHR38663:SF1">
    <property type="entry name" value="L-ORNITHINE N(5)-MONOOXYGENASE"/>
    <property type="match status" value="1"/>
</dbReference>
<evidence type="ECO:0000259" key="2">
    <source>
        <dbReference type="Pfam" id="PF07992"/>
    </source>
</evidence>
<dbReference type="SUPFAM" id="SSF51905">
    <property type="entry name" value="FAD/NAD(P)-binding domain"/>
    <property type="match status" value="1"/>
</dbReference>
<dbReference type="EMBL" id="CP002878">
    <property type="protein sequence ID" value="AEI79011.1"/>
    <property type="molecule type" value="Genomic_DNA"/>
</dbReference>
<feature type="domain" description="FAD/NAD(P)-binding" evidence="2">
    <location>
        <begin position="6"/>
        <end position="221"/>
    </location>
</feature>
<feature type="region of interest" description="Disordered" evidence="1">
    <location>
        <begin position="415"/>
        <end position="438"/>
    </location>
</feature>
<dbReference type="RefSeq" id="WP_013951743.1">
    <property type="nucleotide sequence ID" value="NC_015723.1"/>
</dbReference>
<protein>
    <submittedName>
        <fullName evidence="3">Dimethylaniline monooxygenase</fullName>
    </submittedName>
</protein>
<evidence type="ECO:0000313" key="4">
    <source>
        <dbReference type="Proteomes" id="UP000006798"/>
    </source>
</evidence>
<organism evidence="3 4">
    <name type="scientific">Cupriavidus necator (strain ATCC 43291 / DSM 13513 / CCUG 52238 / LMG 8453 / N-1)</name>
    <name type="common">Ralstonia eutropha</name>
    <dbReference type="NCBI Taxonomy" id="1042878"/>
    <lineage>
        <taxon>Bacteria</taxon>
        <taxon>Pseudomonadati</taxon>
        <taxon>Pseudomonadota</taxon>
        <taxon>Betaproteobacteria</taxon>
        <taxon>Burkholderiales</taxon>
        <taxon>Burkholderiaceae</taxon>
        <taxon>Cupriavidus</taxon>
    </lineage>
</organism>
<dbReference type="AlphaFoldDB" id="F8GMV7"/>
<dbReference type="KEGG" id="cnc:CNE_2c00190"/>
<dbReference type="PRINTS" id="PR00411">
    <property type="entry name" value="PNDRDTASEI"/>
</dbReference>
<dbReference type="Gene3D" id="3.50.50.60">
    <property type="entry name" value="FAD/NAD(P)-binding domain"/>
    <property type="match status" value="1"/>
</dbReference>
<sequence>MISTTDTAIIGAGPYGLSISAHLSDAGVPHQVLGEPMLAWRNFMPPGMLMRSEAFASDLYAPHAGYRLEDYCRLMHLPYAPIGMRLPLERFVEYGLWFQSQLVGHVRPVDVTELRRQDDGFLLSLSDGSALAARRVVVALGLKGFEQTPKVLQGLPRPHVLHSGEIGNLAWARGKRIVIVGGGQSALGLAALFNELGAHVRVLVRGGIISWNEDPEVGRSLLSRMLRPEGGLAQGWYPYVLSEFPYLFRGVGQRTRKRIAEASFGPSGAWWLRDRVAGKIELRMNTTVRHVAIRNDEVVLEVSGENGPATITGDHVVAATGFKVDLARHAFLSPEIVSALSLVDGWSDVSRNFESAMPGLYITGPASALSFGPVLRFVYGAKYAAPRIARHISRCHAAEGGSRAFDAPAVPQPLAESRTGVLPHPPAAAFQEAKSPAD</sequence>
<reference evidence="3 4" key="1">
    <citation type="journal article" date="2011" name="J. Bacteriol.">
        <title>Complete genome sequence of the type strain Cupriavidus necator N-1.</title>
        <authorList>
            <person name="Poehlein A."/>
            <person name="Kusian B."/>
            <person name="Friedrich B."/>
            <person name="Daniel R."/>
            <person name="Bowien B."/>
        </authorList>
    </citation>
    <scope>NUCLEOTIDE SEQUENCE [LARGE SCALE GENOMIC DNA]</scope>
    <source>
        <strain evidence="4">ATCC 43291 / DSM 13513 / CCUG 52238 / LMG 8453 / N-1</strain>
    </source>
</reference>
<gene>
    <name evidence="3" type="ordered locus">CNE_2c00190</name>
</gene>
<dbReference type="GO" id="GO:0004497">
    <property type="term" value="F:monooxygenase activity"/>
    <property type="evidence" value="ECO:0007669"/>
    <property type="project" value="UniProtKB-KW"/>
</dbReference>
<dbReference type="InterPro" id="IPR023753">
    <property type="entry name" value="FAD/NAD-binding_dom"/>
</dbReference>
<accession>F8GMV7</accession>
<keyword evidence="3" id="KW-0503">Monooxygenase</keyword>
<keyword evidence="3" id="KW-0560">Oxidoreductase</keyword>
<name>F8GMV7_CUPNN</name>
<dbReference type="HOGENOM" id="CLU_037308_0_0_4"/>
<proteinExistence type="predicted"/>
<evidence type="ECO:0000256" key="1">
    <source>
        <dbReference type="SAM" id="MobiDB-lite"/>
    </source>
</evidence>
<dbReference type="InterPro" id="IPR036188">
    <property type="entry name" value="FAD/NAD-bd_sf"/>
</dbReference>
<dbReference type="PANTHER" id="PTHR38663">
    <property type="match status" value="1"/>
</dbReference>
<dbReference type="Pfam" id="PF07992">
    <property type="entry name" value="Pyr_redox_2"/>
    <property type="match status" value="1"/>
</dbReference>
<dbReference type="GeneID" id="34305712"/>
<evidence type="ECO:0000313" key="3">
    <source>
        <dbReference type="EMBL" id="AEI79011.1"/>
    </source>
</evidence>